<dbReference type="InterPro" id="IPR036242">
    <property type="entry name" value="Agglutinin_dom_sf"/>
</dbReference>
<dbReference type="Proteomes" id="UP000288805">
    <property type="component" value="Unassembled WGS sequence"/>
</dbReference>
<protein>
    <submittedName>
        <fullName evidence="1">Uncharacterized protein</fullName>
    </submittedName>
</protein>
<proteinExistence type="predicted"/>
<dbReference type="SUPFAM" id="SSF56973">
    <property type="entry name" value="Aerolisin/ETX pore-forming domain"/>
    <property type="match status" value="1"/>
</dbReference>
<gene>
    <name evidence="1" type="ORF">CK203_052295</name>
</gene>
<dbReference type="AlphaFoldDB" id="A0A438FWG7"/>
<dbReference type="CDD" id="cd20216">
    <property type="entry name" value="PFM_HFR-2-like"/>
    <property type="match status" value="1"/>
</dbReference>
<dbReference type="Gene3D" id="2.170.15.10">
    <property type="entry name" value="Proaerolysin, chain A, domain 3"/>
    <property type="match status" value="2"/>
</dbReference>
<organism evidence="1 2">
    <name type="scientific">Vitis vinifera</name>
    <name type="common">Grape</name>
    <dbReference type="NCBI Taxonomy" id="29760"/>
    <lineage>
        <taxon>Eukaryota</taxon>
        <taxon>Viridiplantae</taxon>
        <taxon>Streptophyta</taxon>
        <taxon>Embryophyta</taxon>
        <taxon>Tracheophyta</taxon>
        <taxon>Spermatophyta</taxon>
        <taxon>Magnoliopsida</taxon>
        <taxon>eudicotyledons</taxon>
        <taxon>Gunneridae</taxon>
        <taxon>Pentapetalae</taxon>
        <taxon>rosids</taxon>
        <taxon>Vitales</taxon>
        <taxon>Vitaceae</taxon>
        <taxon>Viteae</taxon>
        <taxon>Vitis</taxon>
    </lineage>
</organism>
<dbReference type="EMBL" id="QGNW01000723">
    <property type="protein sequence ID" value="RVW64311.1"/>
    <property type="molecule type" value="Genomic_DNA"/>
</dbReference>
<dbReference type="SUPFAM" id="SSF50382">
    <property type="entry name" value="Agglutinin"/>
    <property type="match status" value="2"/>
</dbReference>
<dbReference type="InterPro" id="IPR053237">
    <property type="entry name" value="Natterin_C"/>
</dbReference>
<comment type="caution">
    <text evidence="1">The sequence shown here is derived from an EMBL/GenBank/DDBJ whole genome shotgun (WGS) entry which is preliminary data.</text>
</comment>
<dbReference type="Gene3D" id="2.80.10.50">
    <property type="match status" value="2"/>
</dbReference>
<reference evidence="1 2" key="1">
    <citation type="journal article" date="2018" name="PLoS Genet.">
        <title>Population sequencing reveals clonal diversity and ancestral inbreeding in the grapevine cultivar Chardonnay.</title>
        <authorList>
            <person name="Roach M.J."/>
            <person name="Johnson D.L."/>
            <person name="Bohlmann J."/>
            <person name="van Vuuren H.J."/>
            <person name="Jones S.J."/>
            <person name="Pretorius I.S."/>
            <person name="Schmidt S.A."/>
            <person name="Borneman A.R."/>
        </authorList>
    </citation>
    <scope>NUCLEOTIDE SEQUENCE [LARGE SCALE GENOMIC DNA]</scope>
    <source>
        <strain evidence="2">cv. Chardonnay</strain>
        <tissue evidence="1">Leaf</tissue>
    </source>
</reference>
<evidence type="ECO:0000313" key="1">
    <source>
        <dbReference type="EMBL" id="RVW64311.1"/>
    </source>
</evidence>
<dbReference type="PANTHER" id="PTHR39244">
    <property type="entry name" value="NATTERIN-4"/>
    <property type="match status" value="1"/>
</dbReference>
<sequence length="336" mass="37177">MFGCPECYSIRSLEKKSAGRSEKCEAIEVIREEMALPKFMDFSNSRERRLCDPLLKVPSGEGKEWQGTSAHKMLLQQQMLDGDAQTLRLCHVQLEHYACLWRLPPPYGSCLFAGSASPDKDLCDGDNGYYLRTRAIEGHPYLEFASSDIGDPTVGNEAFTTHDGSVLIKSDSGGVALIGYGLTQMIPSTTTQILCFGPLELTKMWSLSATLVTTISVIDLVLTTRPAVSMSGSPQFPMRHAWRDIVMTTADAINMTQEPHTQQVKLSYTETKSRTWNGSVSVKLGVQITIESGVPFIAGVETEYNVTVPEMTRVTVSMIETQGLCDVPFYYSQRDT</sequence>
<name>A0A438FWG7_VITVI</name>
<dbReference type="PANTHER" id="PTHR39244:SF5">
    <property type="entry name" value="NATTERIN-3-LIKE"/>
    <property type="match status" value="1"/>
</dbReference>
<accession>A0A438FWG7</accession>
<evidence type="ECO:0000313" key="2">
    <source>
        <dbReference type="Proteomes" id="UP000288805"/>
    </source>
</evidence>